<accession>A0AAV6VPI1</accession>
<reference evidence="2 3" key="1">
    <citation type="journal article" date="2022" name="Nat. Ecol. Evol.">
        <title>A masculinizing supergene underlies an exaggerated male reproductive morph in a spider.</title>
        <authorList>
            <person name="Hendrickx F."/>
            <person name="De Corte Z."/>
            <person name="Sonet G."/>
            <person name="Van Belleghem S.M."/>
            <person name="Kostlbacher S."/>
            <person name="Vangestel C."/>
        </authorList>
    </citation>
    <scope>NUCLEOTIDE SEQUENCE [LARGE SCALE GENOMIC DNA]</scope>
    <source>
        <strain evidence="2">W744_W776</strain>
    </source>
</reference>
<feature type="compositionally biased region" description="Basic and acidic residues" evidence="1">
    <location>
        <begin position="79"/>
        <end position="93"/>
    </location>
</feature>
<feature type="compositionally biased region" description="Polar residues" evidence="1">
    <location>
        <begin position="44"/>
        <end position="56"/>
    </location>
</feature>
<protein>
    <submittedName>
        <fullName evidence="2">Uncharacterized protein</fullName>
    </submittedName>
</protein>
<sequence>MYTKYNLTFKHLSTFQHDRRLFKRSEHTPPKKVNTSSRTEKLHQNQNLTLPFQTLQKRVFERKQKTLPNHVRRKASQRRSSEGRTNERTETADGKNLPNRLLPRTRLKTSR</sequence>
<feature type="region of interest" description="Disordered" evidence="1">
    <location>
        <begin position="20"/>
        <end position="111"/>
    </location>
</feature>
<organism evidence="2 3">
    <name type="scientific">Oedothorax gibbosus</name>
    <dbReference type="NCBI Taxonomy" id="931172"/>
    <lineage>
        <taxon>Eukaryota</taxon>
        <taxon>Metazoa</taxon>
        <taxon>Ecdysozoa</taxon>
        <taxon>Arthropoda</taxon>
        <taxon>Chelicerata</taxon>
        <taxon>Arachnida</taxon>
        <taxon>Araneae</taxon>
        <taxon>Araneomorphae</taxon>
        <taxon>Entelegynae</taxon>
        <taxon>Araneoidea</taxon>
        <taxon>Linyphiidae</taxon>
        <taxon>Erigoninae</taxon>
        <taxon>Oedothorax</taxon>
    </lineage>
</organism>
<name>A0AAV6VPI1_9ARAC</name>
<evidence type="ECO:0000313" key="2">
    <source>
        <dbReference type="EMBL" id="KAG8198118.1"/>
    </source>
</evidence>
<dbReference type="EMBL" id="JAFNEN010000044">
    <property type="protein sequence ID" value="KAG8198118.1"/>
    <property type="molecule type" value="Genomic_DNA"/>
</dbReference>
<dbReference type="AlphaFoldDB" id="A0AAV6VPI1"/>
<proteinExistence type="predicted"/>
<evidence type="ECO:0000313" key="3">
    <source>
        <dbReference type="Proteomes" id="UP000827092"/>
    </source>
</evidence>
<gene>
    <name evidence="2" type="ORF">JTE90_020941</name>
</gene>
<evidence type="ECO:0000256" key="1">
    <source>
        <dbReference type="SAM" id="MobiDB-lite"/>
    </source>
</evidence>
<keyword evidence="3" id="KW-1185">Reference proteome</keyword>
<comment type="caution">
    <text evidence="2">The sequence shown here is derived from an EMBL/GenBank/DDBJ whole genome shotgun (WGS) entry which is preliminary data.</text>
</comment>
<dbReference type="Proteomes" id="UP000827092">
    <property type="component" value="Unassembled WGS sequence"/>
</dbReference>
<feature type="compositionally biased region" description="Basic and acidic residues" evidence="1">
    <location>
        <begin position="20"/>
        <end position="29"/>
    </location>
</feature>